<dbReference type="InterPro" id="IPR013424">
    <property type="entry name" value="Ice-binding_C"/>
</dbReference>
<dbReference type="SUPFAM" id="SSF51126">
    <property type="entry name" value="Pectin lyase-like"/>
    <property type="match status" value="1"/>
</dbReference>
<dbReference type="NCBIfam" id="TIGR02595">
    <property type="entry name" value="PEP_CTERM"/>
    <property type="match status" value="1"/>
</dbReference>
<organism evidence="3 4">
    <name type="scientific">Prosthecobacter fluviatilis</name>
    <dbReference type="NCBI Taxonomy" id="445931"/>
    <lineage>
        <taxon>Bacteria</taxon>
        <taxon>Pseudomonadati</taxon>
        <taxon>Verrucomicrobiota</taxon>
        <taxon>Verrucomicrobiia</taxon>
        <taxon>Verrucomicrobiales</taxon>
        <taxon>Verrucomicrobiaceae</taxon>
        <taxon>Prosthecobacter</taxon>
    </lineage>
</organism>
<keyword evidence="4" id="KW-1185">Reference proteome</keyword>
<dbReference type="Proteomes" id="UP001596052">
    <property type="component" value="Unassembled WGS sequence"/>
</dbReference>
<dbReference type="Gene3D" id="2.160.20.20">
    <property type="match status" value="1"/>
</dbReference>
<protein>
    <submittedName>
        <fullName evidence="3">Beta strand repeat-containing protein</fullName>
    </submittedName>
</protein>
<dbReference type="EMBL" id="JBHSMQ010000002">
    <property type="protein sequence ID" value="MFC5454382.1"/>
    <property type="molecule type" value="Genomic_DNA"/>
</dbReference>
<dbReference type="InterPro" id="IPR012332">
    <property type="entry name" value="Autotransporter_pectin_lyase_C"/>
</dbReference>
<feature type="transmembrane region" description="Helical" evidence="2">
    <location>
        <begin position="1064"/>
        <end position="1086"/>
    </location>
</feature>
<keyword evidence="1" id="KW-0732">Signal</keyword>
<dbReference type="InterPro" id="IPR013425">
    <property type="entry name" value="Autotrns_rpt"/>
</dbReference>
<name>A0ABW0KNV5_9BACT</name>
<sequence>MFGAPVPLRAATLLWVGDVDAAWNTNTAGNTNWSADALPAISGDTLTFGSAGTSGASLTNDITGLTVSGLTFNAGASAFTLAGNALTLSGSLTNNSSALETLSMALSLGATSSINATGGALTFNSAISSAASDLSITGSGVIIFSGLSFSSTANKITSTGADVRFVGDSTLFADVLISSGTVKLQSGTQVFNNGLKVDGASSVLNFTGATVTVNGIGGGSSGEQDSLEILNGGTINVSAGTVDLTPSRFWMQGGTLNITGGTVNMNNTLIAQLGSVTARINASGGTLSVGAASRFANNGTAILTVSDSGAVTWAVGGYGLSENGTGSIIMNGGTLNMTSSGTTYLFLNGGNGVNFNTGVTSSITFNAGVFSTRGFAMNTGANSTNRLAALNFNGGTLKATDNNSGTNFIPYSVNLTSKVQAGGAVIDTNGFNITIADNLEHDSALGATVDGGLTKNGTGTLTLSGANSYTGTTALNAGTLVIANNTGGTVTYGGLVSGLGGTLTLSGANTLNFTGGISMTNLASTLLVTGGDVRVNSDGTFNAASVTVNSGGVLRFQSGTQSFVKGLVVSGAGSILSFEGASATHSGTGDGNGNNGLQLDNGATMNVSAGTVVFANSNRAFIQTSTINVTGGALTINNALFAQGPGTVSSVNVSAGSLTLGSNTRFANNGTATLTVSGTGAVTWANGSYGLSENGTANVVMNGGTLNMTSSGSSYFFLNGGNQSAANLSSFVSTISLNAGVLSTRGFAMNTSSGATSAGSNRLAVLNFNGGTLKATDNNSATNFIPDSANLTSKVQAGGAVIDSNGFNVTIADSLEHDTALGATADGGLTKNGTGTLTLTAANTYTGKTTVAAGTLALSGSGSVAASPWLEVRSGATLNVTAVTGGTQTLSNQVLSGTGSVTGTVVMGAGSILRPGASTDGSLGAIASAGDGLGTLTFTNLTLATGANSASPRVLLTLSGTASHAADPTNAAQVSAFKDAGSGGLYDSIKITGGLGLNAGSTIKVELASGYQPGWGDVFNILDFAALNTNADGVSGAFTVADLDLPTNLGNGWFFATDQFITNGIIYVVPEPSKILLLAGGLLLVIGRRKR</sequence>
<comment type="caution">
    <text evidence="3">The sequence shown here is derived from an EMBL/GenBank/DDBJ whole genome shotgun (WGS) entry which is preliminary data.</text>
</comment>
<dbReference type="InterPro" id="IPR011050">
    <property type="entry name" value="Pectin_lyase_fold/virulence"/>
</dbReference>
<accession>A0ABW0KNV5</accession>
<dbReference type="RefSeq" id="WP_377164408.1">
    <property type="nucleotide sequence ID" value="NZ_JBHSMQ010000002.1"/>
</dbReference>
<keyword evidence="2" id="KW-0472">Membrane</keyword>
<dbReference type="NCBIfam" id="TIGR02601">
    <property type="entry name" value="autotrns_rpt"/>
    <property type="match status" value="2"/>
</dbReference>
<evidence type="ECO:0000256" key="2">
    <source>
        <dbReference type="SAM" id="Phobius"/>
    </source>
</evidence>
<reference evidence="4" key="1">
    <citation type="journal article" date="2019" name="Int. J. Syst. Evol. Microbiol.">
        <title>The Global Catalogue of Microorganisms (GCM) 10K type strain sequencing project: providing services to taxonomists for standard genome sequencing and annotation.</title>
        <authorList>
            <consortium name="The Broad Institute Genomics Platform"/>
            <consortium name="The Broad Institute Genome Sequencing Center for Infectious Disease"/>
            <person name="Wu L."/>
            <person name="Ma J."/>
        </authorList>
    </citation>
    <scope>NUCLEOTIDE SEQUENCE [LARGE SCALE GENOMIC DNA]</scope>
    <source>
        <strain evidence="4">CGMCC 4.1469</strain>
    </source>
</reference>
<keyword evidence="2" id="KW-1133">Transmembrane helix</keyword>
<evidence type="ECO:0000313" key="3">
    <source>
        <dbReference type="EMBL" id="MFC5454382.1"/>
    </source>
</evidence>
<evidence type="ECO:0000313" key="4">
    <source>
        <dbReference type="Proteomes" id="UP001596052"/>
    </source>
</evidence>
<dbReference type="Pfam" id="PF12951">
    <property type="entry name" value="PATR"/>
    <property type="match status" value="2"/>
</dbReference>
<keyword evidence="2" id="KW-0812">Transmembrane</keyword>
<evidence type="ECO:0000256" key="1">
    <source>
        <dbReference type="ARBA" id="ARBA00022729"/>
    </source>
</evidence>
<gene>
    <name evidence="3" type="ORF">ACFQDI_05895</name>
</gene>
<proteinExistence type="predicted"/>